<dbReference type="EMBL" id="CP068570">
    <property type="protein sequence ID" value="QQZ49462.1"/>
    <property type="molecule type" value="Genomic_DNA"/>
</dbReference>
<name>A0A974P202_9CAUL</name>
<reference evidence="2" key="1">
    <citation type="submission" date="2021-01" db="EMBL/GenBank/DDBJ databases">
        <title>Genome sequence of Phenylobacterium sp. 20VBR1 isolated from a valley glaceir, Ny-Alesund, Svalbard.</title>
        <authorList>
            <person name="Thomas F.A."/>
            <person name="Krishnan K.P."/>
            <person name="Sinha R.K."/>
        </authorList>
    </citation>
    <scope>NUCLEOTIDE SEQUENCE</scope>
    <source>
        <strain evidence="2">20VBR1</strain>
    </source>
</reference>
<gene>
    <name evidence="2" type="ORF">JKL49_21130</name>
</gene>
<evidence type="ECO:0000313" key="2">
    <source>
        <dbReference type="EMBL" id="QQZ49462.1"/>
    </source>
</evidence>
<dbReference type="PANTHER" id="PTHR40257:SF1">
    <property type="entry name" value="DUF1330 DOMAIN-CONTAINING PROTEIN"/>
    <property type="match status" value="1"/>
</dbReference>
<sequence length="181" mass="20455">MSAYIDPDRQAWDLFKGLPRDEPIQMLNLVRVKAKAEYPQDHPDHGKDISGLEAYRAYGRTTAPIFKRLGGRQIWAGKPQVMVTGPQDEVWDLAFIAEYPSSEAFMAMVRDPDYREFVEHRTAGVADSRLLRLSPVEPGRGSASRRKTRQFCHFGRCVRLAVSPGHPGGFDARPSSQLRML</sequence>
<dbReference type="AlphaFoldDB" id="A0A974P202"/>
<dbReference type="Gene3D" id="3.30.70.100">
    <property type="match status" value="1"/>
</dbReference>
<dbReference type="PANTHER" id="PTHR40257">
    <property type="match status" value="1"/>
</dbReference>
<feature type="domain" description="DUF1330" evidence="1">
    <location>
        <begin position="50"/>
        <end position="124"/>
    </location>
</feature>
<dbReference type="InterPro" id="IPR011008">
    <property type="entry name" value="Dimeric_a/b-barrel"/>
</dbReference>
<protein>
    <submittedName>
        <fullName evidence="2">DUF1330 domain-containing protein</fullName>
    </submittedName>
</protein>
<proteinExistence type="predicted"/>
<dbReference type="SUPFAM" id="SSF54909">
    <property type="entry name" value="Dimeric alpha+beta barrel"/>
    <property type="match status" value="1"/>
</dbReference>
<dbReference type="InterPro" id="IPR010753">
    <property type="entry name" value="DUF1330"/>
</dbReference>
<evidence type="ECO:0000259" key="1">
    <source>
        <dbReference type="Pfam" id="PF07045"/>
    </source>
</evidence>
<dbReference type="Pfam" id="PF07045">
    <property type="entry name" value="DUF1330"/>
    <property type="match status" value="1"/>
</dbReference>
<accession>A0A974P202</accession>
<organism evidence="2">
    <name type="scientific">Phenylobacterium glaciei</name>
    <dbReference type="NCBI Taxonomy" id="2803784"/>
    <lineage>
        <taxon>Bacteria</taxon>
        <taxon>Pseudomonadati</taxon>
        <taxon>Pseudomonadota</taxon>
        <taxon>Alphaproteobacteria</taxon>
        <taxon>Caulobacterales</taxon>
        <taxon>Caulobacteraceae</taxon>
        <taxon>Phenylobacterium</taxon>
    </lineage>
</organism>